<dbReference type="KEGG" id="abe:ARB_04402"/>
<dbReference type="AlphaFoldDB" id="D4AJF2"/>
<dbReference type="GeneID" id="9522365"/>
<feature type="region of interest" description="Disordered" evidence="1">
    <location>
        <begin position="67"/>
        <end position="87"/>
    </location>
</feature>
<dbReference type="EMBL" id="ABSU01000001">
    <property type="protein sequence ID" value="EFE36875.1"/>
    <property type="molecule type" value="Genomic_DNA"/>
</dbReference>
<proteinExistence type="predicted"/>
<evidence type="ECO:0000256" key="1">
    <source>
        <dbReference type="SAM" id="MobiDB-lite"/>
    </source>
</evidence>
<gene>
    <name evidence="2" type="ORF">ARB_04402</name>
</gene>
<accession>D4AJF2</accession>
<keyword evidence="3" id="KW-1185">Reference proteome</keyword>
<evidence type="ECO:0000313" key="3">
    <source>
        <dbReference type="Proteomes" id="UP000008866"/>
    </source>
</evidence>
<reference evidence="3" key="1">
    <citation type="journal article" date="2011" name="Genome Biol.">
        <title>Comparative and functional genomics provide insights into the pathogenicity of dermatophytic fungi.</title>
        <authorList>
            <person name="Burmester A."/>
            <person name="Shelest E."/>
            <person name="Gloeckner G."/>
            <person name="Heddergott C."/>
            <person name="Schindler S."/>
            <person name="Staib P."/>
            <person name="Heidel A."/>
            <person name="Felder M."/>
            <person name="Petzold A."/>
            <person name="Szafranski K."/>
            <person name="Feuermann M."/>
            <person name="Pedruzzi I."/>
            <person name="Priebe S."/>
            <person name="Groth M."/>
            <person name="Winkler R."/>
            <person name="Li W."/>
            <person name="Kniemeyer O."/>
            <person name="Schroeckh V."/>
            <person name="Hertweck C."/>
            <person name="Hube B."/>
            <person name="White T.C."/>
            <person name="Platzer M."/>
            <person name="Guthke R."/>
            <person name="Heitman J."/>
            <person name="Woestemeyer J."/>
            <person name="Zipfel P.F."/>
            <person name="Monod M."/>
            <person name="Brakhage A.A."/>
        </authorList>
    </citation>
    <scope>NUCLEOTIDE SEQUENCE [LARGE SCALE GENOMIC DNA]</scope>
    <source>
        <strain evidence="3">ATCC MYA-4681 / CBS 112371</strain>
    </source>
</reference>
<protein>
    <submittedName>
        <fullName evidence="2">Uncharacterized protein</fullName>
    </submittedName>
</protein>
<dbReference type="RefSeq" id="XP_003017520.1">
    <property type="nucleotide sequence ID" value="XM_003017474.1"/>
</dbReference>
<evidence type="ECO:0000313" key="2">
    <source>
        <dbReference type="EMBL" id="EFE36875.1"/>
    </source>
</evidence>
<comment type="caution">
    <text evidence="2">The sequence shown here is derived from an EMBL/GenBank/DDBJ whole genome shotgun (WGS) entry which is preliminary data.</text>
</comment>
<dbReference type="HOGENOM" id="CLU_2482909_0_0_1"/>
<dbReference type="Proteomes" id="UP000008866">
    <property type="component" value="Unassembled WGS sequence"/>
</dbReference>
<organism evidence="2 3">
    <name type="scientific">Arthroderma benhamiae (strain ATCC MYA-4681 / CBS 112371)</name>
    <name type="common">Trichophyton mentagrophytes</name>
    <dbReference type="NCBI Taxonomy" id="663331"/>
    <lineage>
        <taxon>Eukaryota</taxon>
        <taxon>Fungi</taxon>
        <taxon>Dikarya</taxon>
        <taxon>Ascomycota</taxon>
        <taxon>Pezizomycotina</taxon>
        <taxon>Eurotiomycetes</taxon>
        <taxon>Eurotiomycetidae</taxon>
        <taxon>Onygenales</taxon>
        <taxon>Arthrodermataceae</taxon>
        <taxon>Trichophyton</taxon>
    </lineage>
</organism>
<name>D4AJF2_ARTBC</name>
<sequence length="87" mass="9402">MKHGSTKQDTEQTKGIGCRLKAGDAQNKAYAVTVDLGCPVRAHGKLIYHPSEGSSLSRAVALRKYGLKEAKKKKKESTKGPSKKTMS</sequence>